<dbReference type="Pfam" id="PF05425">
    <property type="entry name" value="CopD"/>
    <property type="match status" value="1"/>
</dbReference>
<evidence type="ECO:0000313" key="8">
    <source>
        <dbReference type="EMBL" id="MEK8069385.1"/>
    </source>
</evidence>
<dbReference type="Proteomes" id="UP001456513">
    <property type="component" value="Unassembled WGS sequence"/>
</dbReference>
<dbReference type="PANTHER" id="PTHR34820:SF4">
    <property type="entry name" value="INNER MEMBRANE PROTEIN YEBZ"/>
    <property type="match status" value="1"/>
</dbReference>
<evidence type="ECO:0000259" key="7">
    <source>
        <dbReference type="Pfam" id="PF05425"/>
    </source>
</evidence>
<dbReference type="InterPro" id="IPR032694">
    <property type="entry name" value="CopC/D"/>
</dbReference>
<comment type="subcellular location">
    <subcellularLocation>
        <location evidence="1">Cell membrane</location>
        <topology evidence="1">Multi-pass membrane protein</topology>
    </subcellularLocation>
</comment>
<dbReference type="RefSeq" id="WP_341439873.1">
    <property type="nucleotide sequence ID" value="NZ_JBBPCN010000001.1"/>
</dbReference>
<evidence type="ECO:0000256" key="5">
    <source>
        <dbReference type="ARBA" id="ARBA00023136"/>
    </source>
</evidence>
<evidence type="ECO:0000256" key="3">
    <source>
        <dbReference type="ARBA" id="ARBA00022692"/>
    </source>
</evidence>
<dbReference type="EMBL" id="JBBPCN010000001">
    <property type="protein sequence ID" value="MEK8069385.1"/>
    <property type="molecule type" value="Genomic_DNA"/>
</dbReference>
<gene>
    <name evidence="8" type="ORF">AABD04_00815</name>
</gene>
<keyword evidence="2" id="KW-1003">Cell membrane</keyword>
<reference evidence="8 9" key="1">
    <citation type="submission" date="2024-03" db="EMBL/GenBank/DDBJ databases">
        <title>Rhodococcus navarretei sp. nov. and Pseudarthrobacter quantumdoti sp. nov., two new species with the ability to biosynthesize Quantum Dots isolated from soil samples at Union Glacier, Antarctica.</title>
        <authorList>
            <person name="Vargas M."/>
        </authorList>
    </citation>
    <scope>NUCLEOTIDE SEQUENCE [LARGE SCALE GENOMIC DNA]</scope>
    <source>
        <strain evidence="8 9">EXRC-4A-4</strain>
    </source>
</reference>
<keyword evidence="3 6" id="KW-0812">Transmembrane</keyword>
<feature type="transmembrane region" description="Helical" evidence="6">
    <location>
        <begin position="252"/>
        <end position="271"/>
    </location>
</feature>
<proteinExistence type="predicted"/>
<evidence type="ECO:0000256" key="6">
    <source>
        <dbReference type="SAM" id="Phobius"/>
    </source>
</evidence>
<feature type="transmembrane region" description="Helical" evidence="6">
    <location>
        <begin position="81"/>
        <end position="101"/>
    </location>
</feature>
<dbReference type="InterPro" id="IPR008457">
    <property type="entry name" value="Cu-R_CopD_dom"/>
</dbReference>
<name>A0ABU9CPN2_9NOCA</name>
<evidence type="ECO:0000256" key="2">
    <source>
        <dbReference type="ARBA" id="ARBA00022475"/>
    </source>
</evidence>
<feature type="transmembrane region" description="Helical" evidence="6">
    <location>
        <begin position="178"/>
        <end position="206"/>
    </location>
</feature>
<feature type="transmembrane region" description="Helical" evidence="6">
    <location>
        <begin position="292"/>
        <end position="314"/>
    </location>
</feature>
<comment type="caution">
    <text evidence="8">The sequence shown here is derived from an EMBL/GenBank/DDBJ whole genome shotgun (WGS) entry which is preliminary data.</text>
</comment>
<keyword evidence="4 6" id="KW-1133">Transmembrane helix</keyword>
<feature type="transmembrane region" description="Helical" evidence="6">
    <location>
        <begin position="40"/>
        <end position="61"/>
    </location>
</feature>
<feature type="transmembrane region" description="Helical" evidence="6">
    <location>
        <begin position="218"/>
        <end position="240"/>
    </location>
</feature>
<evidence type="ECO:0000256" key="4">
    <source>
        <dbReference type="ARBA" id="ARBA00022989"/>
    </source>
</evidence>
<organism evidence="8 9">
    <name type="scientific">Rhodococcus navarretei</name>
    <dbReference type="NCBI Taxonomy" id="3128981"/>
    <lineage>
        <taxon>Bacteria</taxon>
        <taxon>Bacillati</taxon>
        <taxon>Actinomycetota</taxon>
        <taxon>Actinomycetes</taxon>
        <taxon>Mycobacteriales</taxon>
        <taxon>Nocardiaceae</taxon>
        <taxon>Rhodococcus</taxon>
    </lineage>
</organism>
<keyword evidence="5 6" id="KW-0472">Membrane</keyword>
<dbReference type="PANTHER" id="PTHR34820">
    <property type="entry name" value="INNER MEMBRANE PROTEIN YEBZ"/>
    <property type="match status" value="1"/>
</dbReference>
<feature type="transmembrane region" description="Helical" evidence="6">
    <location>
        <begin position="121"/>
        <end position="146"/>
    </location>
</feature>
<evidence type="ECO:0000313" key="9">
    <source>
        <dbReference type="Proteomes" id="UP001456513"/>
    </source>
</evidence>
<feature type="domain" description="Copper resistance protein D" evidence="7">
    <location>
        <begin position="215"/>
        <end position="313"/>
    </location>
</feature>
<keyword evidence="9" id="KW-1185">Reference proteome</keyword>
<feature type="transmembrane region" description="Helical" evidence="6">
    <location>
        <begin position="153"/>
        <end position="172"/>
    </location>
</feature>
<protein>
    <submittedName>
        <fullName evidence="8">CopD family protein</fullName>
    </submittedName>
</protein>
<evidence type="ECO:0000256" key="1">
    <source>
        <dbReference type="ARBA" id="ARBA00004651"/>
    </source>
</evidence>
<sequence>MAAVGERSVRLVLAAAAAAVLGVAAAFAVAYPTFPDGSSWLRVIAVASGSVVLGFGILAVLDGNSESRRPAVDSQVMWRSIGYLSGLWAVAEFVLLTVAAADSAGRTPLTLSPNAFTAFATSISVGRLGTATVILALALCAIGVAGYRLSASWSPIPVIVLASLALVARPITGHMSQFAFGSIAVAVHVVCASVWLGVLGAMALSLRSKSAWATLLPVYSRVAFWCVVGVATTGVLDAVLKLDSLTALVETGYGRIVLAKVLITVALIAFARRIRGTWLPTVSAHRSTVEHSVGRAAAHVCLLTVAFGLAAALATTA</sequence>
<accession>A0ABU9CPN2</accession>